<evidence type="ECO:0000313" key="2">
    <source>
        <dbReference type="EMBL" id="MPM58331.1"/>
    </source>
</evidence>
<comment type="caution">
    <text evidence="2">The sequence shown here is derived from an EMBL/GenBank/DDBJ whole genome shotgun (WGS) entry which is preliminary data.</text>
</comment>
<dbReference type="EMBL" id="VSSQ01016708">
    <property type="protein sequence ID" value="MPM58331.1"/>
    <property type="molecule type" value="Genomic_DNA"/>
</dbReference>
<feature type="region of interest" description="Disordered" evidence="1">
    <location>
        <begin position="1"/>
        <end position="22"/>
    </location>
</feature>
<gene>
    <name evidence="2" type="ORF">SDC9_105162</name>
</gene>
<organism evidence="2">
    <name type="scientific">bioreactor metagenome</name>
    <dbReference type="NCBI Taxonomy" id="1076179"/>
    <lineage>
        <taxon>unclassified sequences</taxon>
        <taxon>metagenomes</taxon>
        <taxon>ecological metagenomes</taxon>
    </lineage>
</organism>
<protein>
    <submittedName>
        <fullName evidence="2">Uncharacterized protein</fullName>
    </submittedName>
</protein>
<reference evidence="2" key="1">
    <citation type="submission" date="2019-08" db="EMBL/GenBank/DDBJ databases">
        <authorList>
            <person name="Kucharzyk K."/>
            <person name="Murdoch R.W."/>
            <person name="Higgins S."/>
            <person name="Loffler F."/>
        </authorList>
    </citation>
    <scope>NUCLEOTIDE SEQUENCE</scope>
</reference>
<accession>A0A645B195</accession>
<proteinExistence type="predicted"/>
<dbReference type="AlphaFoldDB" id="A0A645B195"/>
<name>A0A645B195_9ZZZZ</name>
<evidence type="ECO:0000256" key="1">
    <source>
        <dbReference type="SAM" id="MobiDB-lite"/>
    </source>
</evidence>
<sequence length="306" mass="33161">MSGESIHPDAVQIVDGRSQPDRLSDRRCAGLEAMRRRRIGRALHPDDLDHLAAAEEGRQLLEQVVVTPQHTDAGGTAEFVTGEGQQIHPESRHVGGPLRNALRTVRHHDRADRVGPVGDLADRVDSAQYVADPGDRDDFRPFVDQPVALCRFQIEPAVVGDVEPAQGRPACLASQLPGHQIRMVLHHRDDDLIAGLQPAAEGIGGQVERLGGVLGKDDLIGRASVDELRHLHPGTFECCRGLGPQRVHGAGDVGVVAQVVRLHSLDDLAGFLRGVRRVEIDQRVPVDFPVENREISTDSGGVPHQA</sequence>